<proteinExistence type="predicted"/>
<evidence type="ECO:0000313" key="1">
    <source>
        <dbReference type="EMBL" id="ODH41918.1"/>
    </source>
</evidence>
<accession>A0A1D2JLZ2</accession>
<protein>
    <submittedName>
        <fullName evidence="1">Uncharacterized protein</fullName>
    </submittedName>
</protein>
<sequence length="93" mass="10798">MSMGPRERYLSMFVPDTLIDDETSRNAGEQGTEYEPRHRGAYFGMWNGENCHWQLGWRGRKLHWNAELLDLILCPGSNPINQGRIRMGEFEIG</sequence>
<organism evidence="1 2">
    <name type="scientific">Paracoccidioides brasiliensis</name>
    <dbReference type="NCBI Taxonomy" id="121759"/>
    <lineage>
        <taxon>Eukaryota</taxon>
        <taxon>Fungi</taxon>
        <taxon>Dikarya</taxon>
        <taxon>Ascomycota</taxon>
        <taxon>Pezizomycotina</taxon>
        <taxon>Eurotiomycetes</taxon>
        <taxon>Eurotiomycetidae</taxon>
        <taxon>Onygenales</taxon>
        <taxon>Ajellomycetaceae</taxon>
        <taxon>Paracoccidioides</taxon>
    </lineage>
</organism>
<name>A0A1D2JLZ2_PARBR</name>
<evidence type="ECO:0000313" key="2">
    <source>
        <dbReference type="Proteomes" id="UP000242814"/>
    </source>
</evidence>
<dbReference type="AlphaFoldDB" id="A0A1D2JLZ2"/>
<reference evidence="1 2" key="1">
    <citation type="submission" date="2016-06" db="EMBL/GenBank/DDBJ databases">
        <authorList>
            <person name="Kjaerup R.B."/>
            <person name="Dalgaard T.S."/>
            <person name="Juul-Madsen H.R."/>
        </authorList>
    </citation>
    <scope>NUCLEOTIDE SEQUENCE [LARGE SCALE GENOMIC DNA]</scope>
    <source>
        <strain evidence="1 2">Pb300</strain>
    </source>
</reference>
<dbReference type="EMBL" id="LZYO01000030">
    <property type="protein sequence ID" value="ODH41918.1"/>
    <property type="molecule type" value="Genomic_DNA"/>
</dbReference>
<dbReference type="Proteomes" id="UP000242814">
    <property type="component" value="Unassembled WGS sequence"/>
</dbReference>
<gene>
    <name evidence="1" type="ORF">ACO22_01282</name>
</gene>
<comment type="caution">
    <text evidence="1">The sequence shown here is derived from an EMBL/GenBank/DDBJ whole genome shotgun (WGS) entry which is preliminary data.</text>
</comment>
<dbReference type="VEuPathDB" id="FungiDB:PADG_11484"/>